<reference evidence="7 8" key="2">
    <citation type="submission" date="2018-11" db="EMBL/GenBank/DDBJ databases">
        <authorList>
            <consortium name="Pathogen Informatics"/>
        </authorList>
    </citation>
    <scope>NUCLEOTIDE SEQUENCE [LARGE SCALE GENOMIC DNA]</scope>
    <source>
        <strain evidence="7 8">Egypt</strain>
    </source>
</reference>
<dbReference type="GO" id="GO:0022857">
    <property type="term" value="F:transmembrane transporter activity"/>
    <property type="evidence" value="ECO:0007669"/>
    <property type="project" value="InterPro"/>
</dbReference>
<feature type="transmembrane region" description="Helical" evidence="6">
    <location>
        <begin position="48"/>
        <end position="68"/>
    </location>
</feature>
<evidence type="ECO:0000256" key="5">
    <source>
        <dbReference type="ARBA" id="ARBA00023136"/>
    </source>
</evidence>
<dbReference type="InterPro" id="IPR011701">
    <property type="entry name" value="MFS"/>
</dbReference>
<dbReference type="AlphaFoldDB" id="A0A183ANU3"/>
<evidence type="ECO:0000313" key="8">
    <source>
        <dbReference type="Proteomes" id="UP000272942"/>
    </source>
</evidence>
<dbReference type="Pfam" id="PF07690">
    <property type="entry name" value="MFS_1"/>
    <property type="match status" value="1"/>
</dbReference>
<evidence type="ECO:0000256" key="6">
    <source>
        <dbReference type="SAM" id="Phobius"/>
    </source>
</evidence>
<keyword evidence="4 6" id="KW-1133">Transmembrane helix</keyword>
<evidence type="ECO:0000256" key="2">
    <source>
        <dbReference type="ARBA" id="ARBA00022448"/>
    </source>
</evidence>
<dbReference type="WBParaSite" id="ECPE_0000865401-mRNA-1">
    <property type="protein sequence ID" value="ECPE_0000865401-mRNA-1"/>
    <property type="gene ID" value="ECPE_0000865401"/>
</dbReference>
<keyword evidence="2" id="KW-0813">Transport</keyword>
<feature type="transmembrane region" description="Helical" evidence="6">
    <location>
        <begin position="109"/>
        <end position="129"/>
    </location>
</feature>
<dbReference type="Gene3D" id="1.20.1250.20">
    <property type="entry name" value="MFS general substrate transporter like domains"/>
    <property type="match status" value="1"/>
</dbReference>
<dbReference type="SUPFAM" id="SSF103473">
    <property type="entry name" value="MFS general substrate transporter"/>
    <property type="match status" value="1"/>
</dbReference>
<evidence type="ECO:0000313" key="9">
    <source>
        <dbReference type="WBParaSite" id="ECPE_0000865401-mRNA-1"/>
    </source>
</evidence>
<evidence type="ECO:0000313" key="7">
    <source>
        <dbReference type="EMBL" id="VDP83902.1"/>
    </source>
</evidence>
<proteinExistence type="predicted"/>
<evidence type="ECO:0000256" key="3">
    <source>
        <dbReference type="ARBA" id="ARBA00022692"/>
    </source>
</evidence>
<organism evidence="9">
    <name type="scientific">Echinostoma caproni</name>
    <dbReference type="NCBI Taxonomy" id="27848"/>
    <lineage>
        <taxon>Eukaryota</taxon>
        <taxon>Metazoa</taxon>
        <taxon>Spiralia</taxon>
        <taxon>Lophotrochozoa</taxon>
        <taxon>Platyhelminthes</taxon>
        <taxon>Trematoda</taxon>
        <taxon>Digenea</taxon>
        <taxon>Plagiorchiida</taxon>
        <taxon>Echinostomata</taxon>
        <taxon>Echinostomatoidea</taxon>
        <taxon>Echinostomatidae</taxon>
        <taxon>Echinostoma</taxon>
    </lineage>
</organism>
<dbReference type="Proteomes" id="UP000272942">
    <property type="component" value="Unassembled WGS sequence"/>
</dbReference>
<protein>
    <submittedName>
        <fullName evidence="9">MFS domain-containing protein</fullName>
    </submittedName>
</protein>
<dbReference type="PANTHER" id="PTHR43385:SF1">
    <property type="entry name" value="RIBOFLAVIN TRANSPORTER RIBJ"/>
    <property type="match status" value="1"/>
</dbReference>
<name>A0A183ANU3_9TREM</name>
<dbReference type="GO" id="GO:0016020">
    <property type="term" value="C:membrane"/>
    <property type="evidence" value="ECO:0007669"/>
    <property type="project" value="UniProtKB-SubCell"/>
</dbReference>
<keyword evidence="3 6" id="KW-0812">Transmembrane</keyword>
<comment type="subcellular location">
    <subcellularLocation>
        <location evidence="1">Membrane</location>
        <topology evidence="1">Multi-pass membrane protein</topology>
    </subcellularLocation>
</comment>
<dbReference type="EMBL" id="UZAN01046232">
    <property type="protein sequence ID" value="VDP83902.1"/>
    <property type="molecule type" value="Genomic_DNA"/>
</dbReference>
<dbReference type="PANTHER" id="PTHR43385">
    <property type="entry name" value="RIBOFLAVIN TRANSPORTER RIBJ"/>
    <property type="match status" value="1"/>
</dbReference>
<reference evidence="9" key="1">
    <citation type="submission" date="2016-06" db="UniProtKB">
        <authorList>
            <consortium name="WormBaseParasite"/>
        </authorList>
    </citation>
    <scope>IDENTIFICATION</scope>
</reference>
<keyword evidence="5 6" id="KW-0472">Membrane</keyword>
<sequence>MGPYIVDYANHYNKTMNPNGIVWLTAVQITFESIAMPLGAWMHRKCHIRLVVALGSLIHSGGIALTYFTLKTGYLGVLLTYGVLQGFGMGFGYSVTMSAAGMWFPNHRGLVVGLIIGGFGAGGTLFTPIQTRFINPRNLKVDNETQ</sequence>
<dbReference type="InterPro" id="IPR052983">
    <property type="entry name" value="MFS_Riboflavin_Transporter"/>
</dbReference>
<feature type="transmembrane region" description="Helical" evidence="6">
    <location>
        <begin position="20"/>
        <end position="41"/>
    </location>
</feature>
<evidence type="ECO:0000256" key="4">
    <source>
        <dbReference type="ARBA" id="ARBA00022989"/>
    </source>
</evidence>
<feature type="transmembrane region" description="Helical" evidence="6">
    <location>
        <begin position="74"/>
        <end position="97"/>
    </location>
</feature>
<accession>A0A183ANU3</accession>
<gene>
    <name evidence="7" type="ORF">ECPE_LOCUS8628</name>
</gene>
<dbReference type="InterPro" id="IPR036259">
    <property type="entry name" value="MFS_trans_sf"/>
</dbReference>
<evidence type="ECO:0000256" key="1">
    <source>
        <dbReference type="ARBA" id="ARBA00004141"/>
    </source>
</evidence>
<dbReference type="OrthoDB" id="410267at2759"/>
<keyword evidence="8" id="KW-1185">Reference proteome</keyword>